<organism evidence="1 2">
    <name type="scientific">Kluyvera sichuanensis</name>
    <dbReference type="NCBI Taxonomy" id="2725494"/>
    <lineage>
        <taxon>Bacteria</taxon>
        <taxon>Pseudomonadati</taxon>
        <taxon>Pseudomonadota</taxon>
        <taxon>Gammaproteobacteria</taxon>
        <taxon>Enterobacterales</taxon>
        <taxon>Enterobacteriaceae</taxon>
        <taxon>Kluyvera</taxon>
    </lineage>
</organism>
<name>A0ABR6RTL1_9ENTR</name>
<accession>A0ABR6RTL1</accession>
<evidence type="ECO:0000313" key="1">
    <source>
        <dbReference type="EMBL" id="MBC1186460.1"/>
    </source>
</evidence>
<dbReference type="EMBL" id="JABBJF010000009">
    <property type="protein sequence ID" value="MBC1186460.1"/>
    <property type="molecule type" value="Genomic_DNA"/>
</dbReference>
<evidence type="ECO:0000313" key="2">
    <source>
        <dbReference type="Proteomes" id="UP000607331"/>
    </source>
</evidence>
<dbReference type="RefSeq" id="WP_185668118.1">
    <property type="nucleotide sequence ID" value="NZ_JABBJF010000009.1"/>
</dbReference>
<keyword evidence="2" id="KW-1185">Reference proteome</keyword>
<dbReference type="InterPro" id="IPR009241">
    <property type="entry name" value="HigB-like"/>
</dbReference>
<protein>
    <submittedName>
        <fullName evidence="1">Type II toxin-antitoxin system RelE/ParE family toxin</fullName>
    </submittedName>
</protein>
<gene>
    <name evidence="1" type="ORF">HII27_12130</name>
</gene>
<reference evidence="1 2" key="1">
    <citation type="submission" date="2020-04" db="EMBL/GenBank/DDBJ databases">
        <title>The draft genome of Kluyvera sichuanensis strain SCKS090646.</title>
        <authorList>
            <person name="Wei L."/>
            <person name="Liu L."/>
            <person name="Feng Y."/>
            <person name="Zong Z."/>
        </authorList>
    </citation>
    <scope>NUCLEOTIDE SEQUENCE [LARGE SCALE GENOMIC DNA]</scope>
    <source>
        <strain evidence="1 2">090646</strain>
    </source>
</reference>
<comment type="caution">
    <text evidence="1">The sequence shown here is derived from an EMBL/GenBank/DDBJ whole genome shotgun (WGS) entry which is preliminary data.</text>
</comment>
<sequence length="113" mass="12955">MWSVETTDVFDSWFEGQTEALREDMLAAMVILSEFGPQLSRPFADTVNGSAFTNMKELRVQHQGNPIRAFFAFDPSRCAIVLCAGDKTGLNERRFYKEMIKLADAEYRKHLNK</sequence>
<dbReference type="Pfam" id="PF05973">
    <property type="entry name" value="Gp49"/>
    <property type="match status" value="1"/>
</dbReference>
<proteinExistence type="predicted"/>
<dbReference type="Proteomes" id="UP000607331">
    <property type="component" value="Unassembled WGS sequence"/>
</dbReference>